<protein>
    <submittedName>
        <fullName evidence="6">Hydrogenase iron-sulfur subunit</fullName>
    </submittedName>
</protein>
<sequence>MGVERKIGWEPRIVAFTCDWGPCSAGELAGVKGIEYPTNVSIISLPCSCRLTPAILLGAFRTGVDGVLFTGCQMGDCHYVSGNEEAKKVYETTCRLMKALGLDPKRLKQEWVSAEEGERFARLMAEFTEEIRSLGHNPIRVAGVRA</sequence>
<dbReference type="GO" id="GO:0046872">
    <property type="term" value="F:metal ion binding"/>
    <property type="evidence" value="ECO:0007669"/>
    <property type="project" value="UniProtKB-KW"/>
</dbReference>
<dbReference type="Pfam" id="PF02662">
    <property type="entry name" value="FlpD"/>
    <property type="match status" value="1"/>
</dbReference>
<keyword evidence="3" id="KW-0408">Iron</keyword>
<evidence type="ECO:0000256" key="4">
    <source>
        <dbReference type="ARBA" id="ARBA00023014"/>
    </source>
</evidence>
<evidence type="ECO:0000259" key="5">
    <source>
        <dbReference type="Pfam" id="PF02662"/>
    </source>
</evidence>
<dbReference type="GO" id="GO:0016491">
    <property type="term" value="F:oxidoreductase activity"/>
    <property type="evidence" value="ECO:0007669"/>
    <property type="project" value="UniProtKB-KW"/>
</dbReference>
<gene>
    <name evidence="6" type="ORF">E3J62_05260</name>
</gene>
<organism evidence="6 7">
    <name type="scientific">candidate division TA06 bacterium</name>
    <dbReference type="NCBI Taxonomy" id="2250710"/>
    <lineage>
        <taxon>Bacteria</taxon>
        <taxon>Bacteria division TA06</taxon>
    </lineage>
</organism>
<keyword evidence="2" id="KW-0560">Oxidoreductase</keyword>
<evidence type="ECO:0000313" key="6">
    <source>
        <dbReference type="EMBL" id="TET46140.1"/>
    </source>
</evidence>
<evidence type="ECO:0000256" key="2">
    <source>
        <dbReference type="ARBA" id="ARBA00023002"/>
    </source>
</evidence>
<keyword evidence="1" id="KW-0479">Metal-binding</keyword>
<keyword evidence="4" id="KW-0411">Iron-sulfur</keyword>
<comment type="caution">
    <text evidence="6">The sequence shown here is derived from an EMBL/GenBank/DDBJ whole genome shotgun (WGS) entry which is preliminary data.</text>
</comment>
<dbReference type="GO" id="GO:0051536">
    <property type="term" value="F:iron-sulfur cluster binding"/>
    <property type="evidence" value="ECO:0007669"/>
    <property type="project" value="UniProtKB-KW"/>
</dbReference>
<evidence type="ECO:0000313" key="7">
    <source>
        <dbReference type="Proteomes" id="UP000315525"/>
    </source>
</evidence>
<proteinExistence type="predicted"/>
<reference evidence="6 7" key="1">
    <citation type="submission" date="2019-03" db="EMBL/GenBank/DDBJ databases">
        <title>Metabolic potential of uncultured bacteria and archaea associated with petroleum seepage in deep-sea sediments.</title>
        <authorList>
            <person name="Dong X."/>
            <person name="Hubert C."/>
        </authorList>
    </citation>
    <scope>NUCLEOTIDE SEQUENCE [LARGE SCALE GENOMIC DNA]</scope>
    <source>
        <strain evidence="6">E44_bin18</strain>
    </source>
</reference>
<evidence type="ECO:0000256" key="1">
    <source>
        <dbReference type="ARBA" id="ARBA00022723"/>
    </source>
</evidence>
<dbReference type="Proteomes" id="UP000315525">
    <property type="component" value="Unassembled WGS sequence"/>
</dbReference>
<dbReference type="AlphaFoldDB" id="A0A523UUC8"/>
<evidence type="ECO:0000256" key="3">
    <source>
        <dbReference type="ARBA" id="ARBA00023004"/>
    </source>
</evidence>
<dbReference type="InterPro" id="IPR003813">
    <property type="entry name" value="MvhD/FlpD"/>
</dbReference>
<feature type="domain" description="F420-non-reducing hydrogenase iron-sulfur subunit D" evidence="5">
    <location>
        <begin position="13"/>
        <end position="135"/>
    </location>
</feature>
<dbReference type="EMBL" id="SOJN01000065">
    <property type="protein sequence ID" value="TET46140.1"/>
    <property type="molecule type" value="Genomic_DNA"/>
</dbReference>
<name>A0A523UUC8_UNCT6</name>
<accession>A0A523UUC8</accession>